<reference evidence="13 14" key="1">
    <citation type="submission" date="2012-07" db="EMBL/GenBank/DDBJ databases">
        <title>The Genome Sequence of Actinomyces turicensis ACS-279-V-COL4.</title>
        <authorList>
            <consortium name="The Broad Institute Genome Sequencing Platform"/>
            <person name="Earl A."/>
            <person name="Ward D."/>
            <person name="Feldgarden M."/>
            <person name="Gevers D."/>
            <person name="Saerens B."/>
            <person name="Vaneechoutte M."/>
            <person name="Walker B."/>
            <person name="Young S.K."/>
            <person name="Zeng Q."/>
            <person name="Gargeya S."/>
            <person name="Fitzgerald M."/>
            <person name="Haas B."/>
            <person name="Abouelleil A."/>
            <person name="Alvarado L."/>
            <person name="Arachchi H.M."/>
            <person name="Berlin A."/>
            <person name="Chapman S.B."/>
            <person name="Goldberg J."/>
            <person name="Griggs A."/>
            <person name="Gujja S."/>
            <person name="Hansen M."/>
            <person name="Howarth C."/>
            <person name="Imamovic A."/>
            <person name="Larimer J."/>
            <person name="McCowen C."/>
            <person name="Montmayeur A."/>
            <person name="Murphy C."/>
            <person name="Neiman D."/>
            <person name="Pearson M."/>
            <person name="Priest M."/>
            <person name="Roberts A."/>
            <person name="Saif S."/>
            <person name="Shea T."/>
            <person name="Sisk P."/>
            <person name="Sykes S."/>
            <person name="Wortman J."/>
            <person name="Nusbaum C."/>
            <person name="Birren B."/>
        </authorList>
    </citation>
    <scope>NUCLEOTIDE SEQUENCE [LARGE SCALE GENOMIC DNA]</scope>
    <source>
        <strain evidence="13 14">ACS-279-V-Col4</strain>
    </source>
</reference>
<keyword evidence="7" id="KW-0418">Kinase</keyword>
<comment type="catalytic activity">
    <reaction evidence="1">
        <text>ATP + protein L-histidine = ADP + protein N-phospho-L-histidine.</text>
        <dbReference type="EC" id="2.7.13.3"/>
    </reaction>
</comment>
<keyword evidence="5" id="KW-0597">Phosphoprotein</keyword>
<dbReference type="PRINTS" id="PR00344">
    <property type="entry name" value="BCTRLSENSOR"/>
</dbReference>
<evidence type="ECO:0000256" key="11">
    <source>
        <dbReference type="SAM" id="Phobius"/>
    </source>
</evidence>
<protein>
    <recommendedName>
        <fullName evidence="10">Sensor-like histidine kinase SenX3</fullName>
        <ecNumber evidence="4">2.7.13.3</ecNumber>
    </recommendedName>
</protein>
<keyword evidence="11" id="KW-1133">Transmembrane helix</keyword>
<dbReference type="SUPFAM" id="SSF55874">
    <property type="entry name" value="ATPase domain of HSP90 chaperone/DNA topoisomerase II/histidine kinase"/>
    <property type="match status" value="1"/>
</dbReference>
<evidence type="ECO:0000256" key="1">
    <source>
        <dbReference type="ARBA" id="ARBA00000085"/>
    </source>
</evidence>
<evidence type="ECO:0000313" key="13">
    <source>
        <dbReference type="EMBL" id="EJZ87023.1"/>
    </source>
</evidence>
<evidence type="ECO:0000256" key="4">
    <source>
        <dbReference type="ARBA" id="ARBA00012438"/>
    </source>
</evidence>
<dbReference type="PANTHER" id="PTHR45453">
    <property type="entry name" value="PHOSPHATE REGULON SENSOR PROTEIN PHOR"/>
    <property type="match status" value="1"/>
</dbReference>
<dbReference type="GO" id="GO:0005509">
    <property type="term" value="F:calcium ion binding"/>
    <property type="evidence" value="ECO:0007669"/>
    <property type="project" value="UniProtKB-ARBA"/>
</dbReference>
<dbReference type="GO" id="GO:0000155">
    <property type="term" value="F:phosphorelay sensor kinase activity"/>
    <property type="evidence" value="ECO:0007669"/>
    <property type="project" value="InterPro"/>
</dbReference>
<organism evidence="13 14">
    <name type="scientific">Schaalia turicensis ACS-279-V-Col4</name>
    <dbReference type="NCBI Taxonomy" id="883077"/>
    <lineage>
        <taxon>Bacteria</taxon>
        <taxon>Bacillati</taxon>
        <taxon>Actinomycetota</taxon>
        <taxon>Actinomycetes</taxon>
        <taxon>Actinomycetales</taxon>
        <taxon>Actinomycetaceae</taxon>
        <taxon>Schaalia</taxon>
    </lineage>
</organism>
<dbReference type="SMART" id="SM00388">
    <property type="entry name" value="HisKA"/>
    <property type="match status" value="1"/>
</dbReference>
<dbReference type="InterPro" id="IPR004358">
    <property type="entry name" value="Sig_transdc_His_kin-like_C"/>
</dbReference>
<keyword evidence="9 11" id="KW-0472">Membrane</keyword>
<dbReference type="EC" id="2.7.13.3" evidence="4"/>
<comment type="subcellular location">
    <subcellularLocation>
        <location evidence="3">Cell membrane</location>
    </subcellularLocation>
</comment>
<dbReference type="Proteomes" id="UP000003994">
    <property type="component" value="Unassembled WGS sequence"/>
</dbReference>
<dbReference type="Gene3D" id="3.30.450.20">
    <property type="entry name" value="PAS domain"/>
    <property type="match status" value="1"/>
</dbReference>
<dbReference type="FunFam" id="3.30.565.10:FF:000006">
    <property type="entry name" value="Sensor histidine kinase WalK"/>
    <property type="match status" value="1"/>
</dbReference>
<accession>K0YU35</accession>
<dbReference type="InterPro" id="IPR005467">
    <property type="entry name" value="His_kinase_dom"/>
</dbReference>
<sequence length="559" mass="61905">MGKQRLTTRVFRSILGASATVLLVSFCVISATLWHYFTSIQDHQLRDELECAVHGVQVSGENYLQDFKPGVYRLTWVDADGSVIYDSEAAPATLKNHFDREEIAEARANGHGSSSRYSSTLTEQTLYEAERLPDGTILRISISRATVVSLAIGAIVPVLAVILSAMLISAFVAHRISRRIIEPLNSIDLDQPLLNDTYVELTPTLERIDAQHNELKTQLATVRRRSDEFTLITSNIREGLILLDENYRVLSINPAAQRLFNTDTTCVGTNLRTIHHGHALWDGIERGKKIGFSSLRLPIGDREFQFDCSRIDSDGQPVGVVILAFDVTVQATHEKIRREFTANVSHELKTPLQGIIGSAELIESGFVDGEDLPRFVGHIRHESSRLVDLIDDVIQLSHLDEGVDAPKEPVSLLAVCREVVDTLQPSAQAKNIRFALEGNDGMILAIRRLIYEIVFNLADNALKYSHPSSTVTIGVTTTDQTVELNVRDEGIGIAPEEQERIFERFYRVDKSHSKESGGTGLGLSIVKHAVNYHNAQIALDSDLGQGTTVAVTFERAQLP</sequence>
<gene>
    <name evidence="13" type="ORF">HMPREF9241_00612</name>
</gene>
<dbReference type="AlphaFoldDB" id="K0YU35"/>
<dbReference type="Gene3D" id="3.30.565.10">
    <property type="entry name" value="Histidine kinase-like ATPase, C-terminal domain"/>
    <property type="match status" value="1"/>
</dbReference>
<comment type="cofactor">
    <cofactor evidence="2">
        <name>a divalent metal cation</name>
        <dbReference type="ChEBI" id="CHEBI:60240"/>
    </cofactor>
</comment>
<dbReference type="Pfam" id="PF00512">
    <property type="entry name" value="HisKA"/>
    <property type="match status" value="1"/>
</dbReference>
<dbReference type="RefSeq" id="WP_006680817.1">
    <property type="nucleotide sequence ID" value="NZ_JH815208.1"/>
</dbReference>
<dbReference type="STRING" id="883077.HMPREF9241_00612"/>
<dbReference type="InterPro" id="IPR036890">
    <property type="entry name" value="HATPase_C_sf"/>
</dbReference>
<dbReference type="FunFam" id="1.10.287.130:FF:000001">
    <property type="entry name" value="Two-component sensor histidine kinase"/>
    <property type="match status" value="1"/>
</dbReference>
<dbReference type="InterPro" id="IPR035965">
    <property type="entry name" value="PAS-like_dom_sf"/>
</dbReference>
<feature type="domain" description="Histidine kinase" evidence="12">
    <location>
        <begin position="343"/>
        <end position="557"/>
    </location>
</feature>
<dbReference type="InterPro" id="IPR003594">
    <property type="entry name" value="HATPase_dom"/>
</dbReference>
<dbReference type="PANTHER" id="PTHR45453:SF1">
    <property type="entry name" value="PHOSPHATE REGULON SENSOR PROTEIN PHOR"/>
    <property type="match status" value="1"/>
</dbReference>
<dbReference type="SMART" id="SM00387">
    <property type="entry name" value="HATPase_c"/>
    <property type="match status" value="1"/>
</dbReference>
<dbReference type="PROSITE" id="PS50109">
    <property type="entry name" value="HIS_KIN"/>
    <property type="match status" value="1"/>
</dbReference>
<dbReference type="GO" id="GO:0005886">
    <property type="term" value="C:plasma membrane"/>
    <property type="evidence" value="ECO:0007669"/>
    <property type="project" value="UniProtKB-SubCell"/>
</dbReference>
<proteinExistence type="predicted"/>
<dbReference type="SUPFAM" id="SSF55785">
    <property type="entry name" value="PYP-like sensor domain (PAS domain)"/>
    <property type="match status" value="1"/>
</dbReference>
<dbReference type="PATRIC" id="fig|883077.3.peg.609"/>
<dbReference type="InterPro" id="IPR050351">
    <property type="entry name" value="BphY/WalK/GraS-like"/>
</dbReference>
<dbReference type="GO" id="GO:0004721">
    <property type="term" value="F:phosphoprotein phosphatase activity"/>
    <property type="evidence" value="ECO:0007669"/>
    <property type="project" value="TreeGrafter"/>
</dbReference>
<evidence type="ECO:0000256" key="6">
    <source>
        <dbReference type="ARBA" id="ARBA00022679"/>
    </source>
</evidence>
<dbReference type="Gene3D" id="1.10.287.130">
    <property type="match status" value="1"/>
</dbReference>
<feature type="transmembrane region" description="Helical" evidence="11">
    <location>
        <begin position="12"/>
        <end position="37"/>
    </location>
</feature>
<dbReference type="GO" id="GO:0016036">
    <property type="term" value="P:cellular response to phosphate starvation"/>
    <property type="evidence" value="ECO:0007669"/>
    <property type="project" value="TreeGrafter"/>
</dbReference>
<evidence type="ECO:0000313" key="14">
    <source>
        <dbReference type="Proteomes" id="UP000003994"/>
    </source>
</evidence>
<comment type="caution">
    <text evidence="13">The sequence shown here is derived from an EMBL/GenBank/DDBJ whole genome shotgun (WGS) entry which is preliminary data.</text>
</comment>
<dbReference type="SUPFAM" id="SSF47384">
    <property type="entry name" value="Homodimeric domain of signal transducing histidine kinase"/>
    <property type="match status" value="1"/>
</dbReference>
<dbReference type="EMBL" id="AGWQ01000004">
    <property type="protein sequence ID" value="EJZ87023.1"/>
    <property type="molecule type" value="Genomic_DNA"/>
</dbReference>
<dbReference type="HOGENOM" id="CLU_000445_89_2_11"/>
<evidence type="ECO:0000259" key="12">
    <source>
        <dbReference type="PROSITE" id="PS50109"/>
    </source>
</evidence>
<keyword evidence="6" id="KW-0808">Transferase</keyword>
<evidence type="ECO:0000256" key="8">
    <source>
        <dbReference type="ARBA" id="ARBA00023012"/>
    </source>
</evidence>
<evidence type="ECO:0000256" key="10">
    <source>
        <dbReference type="ARBA" id="ARBA00039401"/>
    </source>
</evidence>
<dbReference type="eggNOG" id="COG5002">
    <property type="taxonomic scope" value="Bacteria"/>
</dbReference>
<dbReference type="InterPro" id="IPR036097">
    <property type="entry name" value="HisK_dim/P_sf"/>
</dbReference>
<keyword evidence="8" id="KW-0902">Two-component regulatory system</keyword>
<evidence type="ECO:0000256" key="9">
    <source>
        <dbReference type="ARBA" id="ARBA00023136"/>
    </source>
</evidence>
<dbReference type="InterPro" id="IPR003661">
    <property type="entry name" value="HisK_dim/P_dom"/>
</dbReference>
<dbReference type="Pfam" id="PF02518">
    <property type="entry name" value="HATPase_c"/>
    <property type="match status" value="1"/>
</dbReference>
<keyword evidence="14" id="KW-1185">Reference proteome</keyword>
<evidence type="ECO:0000256" key="2">
    <source>
        <dbReference type="ARBA" id="ARBA00001968"/>
    </source>
</evidence>
<evidence type="ECO:0000256" key="3">
    <source>
        <dbReference type="ARBA" id="ARBA00004236"/>
    </source>
</evidence>
<keyword evidence="11" id="KW-0812">Transmembrane</keyword>
<dbReference type="CDD" id="cd00075">
    <property type="entry name" value="HATPase"/>
    <property type="match status" value="1"/>
</dbReference>
<dbReference type="CDD" id="cd00082">
    <property type="entry name" value="HisKA"/>
    <property type="match status" value="1"/>
</dbReference>
<name>K0YU35_9ACTO</name>
<evidence type="ECO:0000256" key="5">
    <source>
        <dbReference type="ARBA" id="ARBA00022553"/>
    </source>
</evidence>
<feature type="transmembrane region" description="Helical" evidence="11">
    <location>
        <begin position="147"/>
        <end position="173"/>
    </location>
</feature>
<evidence type="ECO:0000256" key="7">
    <source>
        <dbReference type="ARBA" id="ARBA00022777"/>
    </source>
</evidence>